<evidence type="ECO:0000256" key="3">
    <source>
        <dbReference type="ARBA" id="ARBA00022741"/>
    </source>
</evidence>
<evidence type="ECO:0000256" key="6">
    <source>
        <dbReference type="ARBA" id="ARBA00023136"/>
    </source>
</evidence>
<dbReference type="NCBIfam" id="TIGR03375">
    <property type="entry name" value="type_I_sec_LssB"/>
    <property type="match status" value="1"/>
</dbReference>
<proteinExistence type="predicted"/>
<dbReference type="Pfam" id="PF00664">
    <property type="entry name" value="ABC_membrane"/>
    <property type="match status" value="1"/>
</dbReference>
<dbReference type="InterPro" id="IPR011527">
    <property type="entry name" value="ABC1_TM_dom"/>
</dbReference>
<keyword evidence="3" id="KW-0547">Nucleotide-binding</keyword>
<sequence length="724" mass="77790">MTFVGSGVETEAVKTTPAASSRISDPLAEGLALLCQLNNRDVPVRTLTAGLPLVDGKLTLELVPRAARRAGLQAQWGQSTLGGIAEELLPALLSLDDGSFCALIAVEGEHYTCIRPELSGKQIVFPRKTLLQRFSGTVVYAGERDVVDRRADDIAADTTGHWFWSHVKANAGAFGEVGVAAAIANILATVTALFAMQVYDRVIPNFAFATLWALAIGVCIAILFEAILRNVRSHIMNKIGRRIDQRISADVFEQAMNIQCAARPRSTGSFVNQVREVEAVREFFTSSTIGAVSDLPFVLLFLFVIWLIAGPLVVVLAVAIPLIIGAGLLAQYPLSKLSKKHHKEASIRNGILMEAVSNPETVKAYQGEAGFQRLWEEYTQLLAQNSLKQRGLGSGLTYFTTSLQQLSYVFVVVAGVYLVEAGSISVGALLGSSILTSRTIAPLAQLSVIFSRWQQMRTALGGLTKIMKLPVDRPRDRQFVSRPRLAGSFDLRELKFAYGKDEPAAVAAPAVSIAAGEAVALLGNNGAGKSTMLKLMAGLYHPTGGQMLLDGTDIGQIDPADLRRQIGYLPQEVVLFFGTLRSNLAFGLGPADDSELIEALEFAGAADLLRNHPKGLDRPVGESGRGLSGGQRQSVGLARLWLRDPAIVLMDEPTAAMDQSTEAKAIENMRRWIGGRTLVVATHRQPILKLVSKALVMKSGRVVAFGAREEILERFAAGSAGAAS</sequence>
<reference evidence="11 12" key="1">
    <citation type="submission" date="2018-07" db="EMBL/GenBank/DDBJ databases">
        <title>Genome sequence of Nitratireductor thuwali#1536.</title>
        <authorList>
            <person name="Michoud G."/>
            <person name="Merlino G."/>
            <person name="Sefrji F.O."/>
            <person name="Daffonchio D."/>
        </authorList>
    </citation>
    <scope>NUCLEOTIDE SEQUENCE [LARGE SCALE GENOMIC DNA]</scope>
    <source>
        <strain evidence="11 12">Nit1536</strain>
        <plasmid evidence="11 12">p1536_1</plasmid>
    </source>
</reference>
<dbReference type="SUPFAM" id="SSF90123">
    <property type="entry name" value="ABC transporter transmembrane region"/>
    <property type="match status" value="1"/>
</dbReference>
<dbReference type="InterPro" id="IPR027417">
    <property type="entry name" value="P-loop_NTPase"/>
</dbReference>
<dbReference type="EMBL" id="CP030942">
    <property type="protein sequence ID" value="UUP19756.1"/>
    <property type="molecule type" value="Genomic_DNA"/>
</dbReference>
<feature type="domain" description="ABC transmembrane type-1" evidence="9">
    <location>
        <begin position="177"/>
        <end position="455"/>
    </location>
</feature>
<evidence type="ECO:0000256" key="7">
    <source>
        <dbReference type="SAM" id="Phobius"/>
    </source>
</evidence>
<name>A0ABY5MR09_9HYPH</name>
<dbReference type="InterPro" id="IPR005074">
    <property type="entry name" value="Peptidase_C39"/>
</dbReference>
<dbReference type="Pfam" id="PF00005">
    <property type="entry name" value="ABC_tran"/>
    <property type="match status" value="1"/>
</dbReference>
<keyword evidence="2 7" id="KW-0812">Transmembrane</keyword>
<keyword evidence="4 11" id="KW-0067">ATP-binding</keyword>
<feature type="domain" description="ABC transporter" evidence="8">
    <location>
        <begin position="489"/>
        <end position="724"/>
    </location>
</feature>
<dbReference type="InterPro" id="IPR003439">
    <property type="entry name" value="ABC_transporter-like_ATP-bd"/>
</dbReference>
<dbReference type="Gene3D" id="1.20.1560.10">
    <property type="entry name" value="ABC transporter type 1, transmembrane domain"/>
    <property type="match status" value="1"/>
</dbReference>
<evidence type="ECO:0000259" key="10">
    <source>
        <dbReference type="PROSITE" id="PS50990"/>
    </source>
</evidence>
<evidence type="ECO:0000313" key="11">
    <source>
        <dbReference type="EMBL" id="UUP19756.1"/>
    </source>
</evidence>
<dbReference type="SUPFAM" id="SSF52540">
    <property type="entry name" value="P-loop containing nucleoside triphosphate hydrolases"/>
    <property type="match status" value="1"/>
</dbReference>
<gene>
    <name evidence="11" type="primary">apxIB</name>
    <name evidence="11" type="ORF">NTH_04270</name>
</gene>
<dbReference type="PROSITE" id="PS50893">
    <property type="entry name" value="ABC_TRANSPORTER_2"/>
    <property type="match status" value="1"/>
</dbReference>
<geneLocation type="plasmid" evidence="11 12">
    <name>p1536_1</name>
</geneLocation>
<evidence type="ECO:0000259" key="8">
    <source>
        <dbReference type="PROSITE" id="PS50893"/>
    </source>
</evidence>
<dbReference type="CDD" id="cd18587">
    <property type="entry name" value="ABC_6TM_LapB_like"/>
    <property type="match status" value="1"/>
</dbReference>
<evidence type="ECO:0000259" key="9">
    <source>
        <dbReference type="PROSITE" id="PS50929"/>
    </source>
</evidence>
<dbReference type="PROSITE" id="PS50990">
    <property type="entry name" value="PEPTIDASE_C39"/>
    <property type="match status" value="1"/>
</dbReference>
<feature type="transmembrane region" description="Helical" evidence="7">
    <location>
        <begin position="408"/>
        <end position="430"/>
    </location>
</feature>
<evidence type="ECO:0000256" key="5">
    <source>
        <dbReference type="ARBA" id="ARBA00022989"/>
    </source>
</evidence>
<keyword evidence="5 7" id="KW-1133">Transmembrane helix</keyword>
<dbReference type="GO" id="GO:0005524">
    <property type="term" value="F:ATP binding"/>
    <property type="evidence" value="ECO:0007669"/>
    <property type="project" value="UniProtKB-KW"/>
</dbReference>
<comment type="subcellular location">
    <subcellularLocation>
        <location evidence="1">Cell membrane</location>
        <topology evidence="1">Multi-pass membrane protein</topology>
    </subcellularLocation>
</comment>
<feature type="transmembrane region" description="Helical" evidence="7">
    <location>
        <begin position="177"/>
        <end position="199"/>
    </location>
</feature>
<dbReference type="InterPro" id="IPR003593">
    <property type="entry name" value="AAA+_ATPase"/>
</dbReference>
<feature type="transmembrane region" description="Helical" evidence="7">
    <location>
        <begin position="283"/>
        <end position="308"/>
    </location>
</feature>
<feature type="domain" description="Peptidase C39" evidence="10">
    <location>
        <begin position="18"/>
        <end position="141"/>
    </location>
</feature>
<dbReference type="SMART" id="SM00382">
    <property type="entry name" value="AAA"/>
    <property type="match status" value="1"/>
</dbReference>
<dbReference type="InterPro" id="IPR036640">
    <property type="entry name" value="ABC1_TM_sf"/>
</dbReference>
<keyword evidence="11" id="KW-0614">Plasmid</keyword>
<protein>
    <submittedName>
        <fullName evidence="11">Toxin RTX-I translocation ATP-binding protein</fullName>
    </submittedName>
</protein>
<dbReference type="PANTHER" id="PTHR24221">
    <property type="entry name" value="ATP-BINDING CASSETTE SUB-FAMILY B"/>
    <property type="match status" value="1"/>
</dbReference>
<organism evidence="11 12">
    <name type="scientific">Nitratireductor thuwali</name>
    <dbReference type="NCBI Taxonomy" id="2267699"/>
    <lineage>
        <taxon>Bacteria</taxon>
        <taxon>Pseudomonadati</taxon>
        <taxon>Pseudomonadota</taxon>
        <taxon>Alphaproteobacteria</taxon>
        <taxon>Hyphomicrobiales</taxon>
        <taxon>Phyllobacteriaceae</taxon>
        <taxon>Nitratireductor</taxon>
    </lineage>
</organism>
<dbReference type="PANTHER" id="PTHR24221:SF248">
    <property type="entry name" value="ABC TRANSPORTER TRANSMEMBRANE REGION"/>
    <property type="match status" value="1"/>
</dbReference>
<keyword evidence="12" id="KW-1185">Reference proteome</keyword>
<dbReference type="PROSITE" id="PS50929">
    <property type="entry name" value="ABC_TM1F"/>
    <property type="match status" value="1"/>
</dbReference>
<evidence type="ECO:0000256" key="1">
    <source>
        <dbReference type="ARBA" id="ARBA00004651"/>
    </source>
</evidence>
<feature type="transmembrane region" description="Helical" evidence="7">
    <location>
        <begin position="205"/>
        <end position="228"/>
    </location>
</feature>
<evidence type="ECO:0000256" key="4">
    <source>
        <dbReference type="ARBA" id="ARBA00022840"/>
    </source>
</evidence>
<dbReference type="Gene3D" id="3.40.50.300">
    <property type="entry name" value="P-loop containing nucleotide triphosphate hydrolases"/>
    <property type="match status" value="1"/>
</dbReference>
<evidence type="ECO:0000256" key="2">
    <source>
        <dbReference type="ARBA" id="ARBA00022692"/>
    </source>
</evidence>
<accession>A0ABY5MR09</accession>
<dbReference type="Proteomes" id="UP001342418">
    <property type="component" value="Plasmid p1536_1"/>
</dbReference>
<feature type="transmembrane region" description="Helical" evidence="7">
    <location>
        <begin position="314"/>
        <end position="334"/>
    </location>
</feature>
<keyword evidence="6 7" id="KW-0472">Membrane</keyword>
<evidence type="ECO:0000313" key="12">
    <source>
        <dbReference type="Proteomes" id="UP001342418"/>
    </source>
</evidence>
<dbReference type="InterPro" id="IPR017750">
    <property type="entry name" value="ATPase_T1SS"/>
</dbReference>
<dbReference type="Gene3D" id="3.90.70.10">
    <property type="entry name" value="Cysteine proteinases"/>
    <property type="match status" value="1"/>
</dbReference>
<dbReference type="InterPro" id="IPR039421">
    <property type="entry name" value="Type_1_exporter"/>
</dbReference>
<dbReference type="RefSeq" id="WP_338532209.1">
    <property type="nucleotide sequence ID" value="NZ_CP030942.1"/>
</dbReference>